<dbReference type="InterPro" id="IPR050713">
    <property type="entry name" value="RTP_Phos/Ushers"/>
</dbReference>
<reference evidence="3 4" key="1">
    <citation type="submission" date="2013-11" db="EMBL/GenBank/DDBJ databases">
        <title>Draft genome of the bovine lungworm Dictyocaulus viviparus.</title>
        <authorList>
            <person name="Mitreva M."/>
        </authorList>
    </citation>
    <scope>NUCLEOTIDE SEQUENCE [LARGE SCALE GENOMIC DNA]</scope>
    <source>
        <strain evidence="3 4">HannoverDv2000</strain>
    </source>
</reference>
<feature type="signal peptide" evidence="1">
    <location>
        <begin position="1"/>
        <end position="19"/>
    </location>
</feature>
<dbReference type="Pfam" id="PF24942">
    <property type="entry name" value="Fn3_Dep-1_1st"/>
    <property type="match status" value="1"/>
</dbReference>
<accession>A0A0D8Y747</accession>
<dbReference type="Pfam" id="PF24950">
    <property type="entry name" value="Fn3_Dep-1_6th"/>
    <property type="match status" value="1"/>
</dbReference>
<dbReference type="InterPro" id="IPR013783">
    <property type="entry name" value="Ig-like_fold"/>
</dbReference>
<dbReference type="EMBL" id="KN716171">
    <property type="protein sequence ID" value="KJH52027.1"/>
    <property type="molecule type" value="Genomic_DNA"/>
</dbReference>
<dbReference type="Pfam" id="PF24943">
    <property type="entry name" value="Fn3_Dep-1_2nd"/>
    <property type="match status" value="1"/>
</dbReference>
<keyword evidence="4" id="KW-1185">Reference proteome</keyword>
<dbReference type="STRING" id="29172.A0A0D8Y747"/>
<dbReference type="InterPro" id="IPR056970">
    <property type="entry name" value="Fn3_Dep-1_4th"/>
</dbReference>
<dbReference type="InterPro" id="IPR056966">
    <property type="entry name" value="Fn3_Dep-1_5th"/>
</dbReference>
<dbReference type="InterPro" id="IPR056969">
    <property type="entry name" value="Fn3_Dep-1_6th"/>
</dbReference>
<proteinExistence type="predicted"/>
<reference evidence="4" key="2">
    <citation type="journal article" date="2016" name="Sci. Rep.">
        <title>Dictyocaulus viviparus genome, variome and transcriptome elucidate lungworm biology and support future intervention.</title>
        <authorList>
            <person name="McNulty S.N."/>
            <person name="Strube C."/>
            <person name="Rosa B.A."/>
            <person name="Martin J.C."/>
            <person name="Tyagi R."/>
            <person name="Choi Y.J."/>
            <person name="Wang Q."/>
            <person name="Hallsworth Pepin K."/>
            <person name="Zhang X."/>
            <person name="Ozersky P."/>
            <person name="Wilson R.K."/>
            <person name="Sternberg P.W."/>
            <person name="Gasser R.B."/>
            <person name="Mitreva M."/>
        </authorList>
    </citation>
    <scope>NUCLEOTIDE SEQUENCE [LARGE SCALE GENOMIC DNA]</scope>
    <source>
        <strain evidence="4">HannoverDv2000</strain>
    </source>
</reference>
<dbReference type="InterPro" id="IPR056968">
    <property type="entry name" value="Fn3_Dep-1_2nd"/>
</dbReference>
<dbReference type="InterPro" id="IPR056967">
    <property type="entry name" value="Fn3_Dep-1_1st"/>
</dbReference>
<dbReference type="PANTHER" id="PTHR46957:SF3">
    <property type="entry name" value="CYTOKINE RECEPTOR"/>
    <property type="match status" value="1"/>
</dbReference>
<dbReference type="InterPro" id="IPR057482">
    <property type="entry name" value="Fn3_Dep-1_3rd"/>
</dbReference>
<evidence type="ECO:0000313" key="3">
    <source>
        <dbReference type="EMBL" id="KJH52027.1"/>
    </source>
</evidence>
<dbReference type="Pfam" id="PF25300">
    <property type="entry name" value="Fn3_Dep-1_3rd"/>
    <property type="match status" value="1"/>
</dbReference>
<dbReference type="OrthoDB" id="8609993at2759"/>
<dbReference type="CDD" id="cd00063">
    <property type="entry name" value="FN3"/>
    <property type="match status" value="2"/>
</dbReference>
<dbReference type="InterPro" id="IPR036116">
    <property type="entry name" value="FN3_sf"/>
</dbReference>
<protein>
    <submittedName>
        <fullName evidence="3">Fibronectin type III domain protein</fullName>
    </submittedName>
</protein>
<feature type="domain" description="Fibronectin type-III" evidence="2">
    <location>
        <begin position="231"/>
        <end position="324"/>
    </location>
</feature>
<feature type="chain" id="PRO_5002336525" evidence="1">
    <location>
        <begin position="20"/>
        <end position="745"/>
    </location>
</feature>
<name>A0A0D8Y747_DICVI</name>
<dbReference type="Proteomes" id="UP000053766">
    <property type="component" value="Unassembled WGS sequence"/>
</dbReference>
<dbReference type="PROSITE" id="PS50853">
    <property type="entry name" value="FN3"/>
    <property type="match status" value="2"/>
</dbReference>
<dbReference type="Gene3D" id="2.60.40.10">
    <property type="entry name" value="Immunoglobulins"/>
    <property type="match status" value="3"/>
</dbReference>
<dbReference type="GO" id="GO:0016020">
    <property type="term" value="C:membrane"/>
    <property type="evidence" value="ECO:0007669"/>
    <property type="project" value="UniProtKB-SubCell"/>
</dbReference>
<dbReference type="SMART" id="SM00060">
    <property type="entry name" value="FN3"/>
    <property type="match status" value="3"/>
</dbReference>
<dbReference type="AlphaFoldDB" id="A0A0D8Y747"/>
<sequence>MLIVGQILIMAFAIIIVDGRESRGVTETITSGSRLGNEIVIEKDQQLPHSQLIVHLPVVHTLFDQFIAKVVDISPSIESPIRDVNRTFLALSNDSRTIQLHTLHPGHTYSVAIIGRRGDSSSMMKEDEVTMDPYAPQFPIEDIDITMRNITLKVVKNEKYLQDRFLVNYRQLEPDKHYPILEILDIPEQKTLEIYIGNLNPGRDYVVDVVAVKSELKSKPWSATLSTKPSTVSNLTVSETGTSCLTVEWTIPTNSGADSFLVQYSKIGALSNHNIILPKSDREVHLCDDIIPGNIYKISVAVKKKTSQSAEKAVTYTVRPSKPEEFKIFPDITKGKYRLIVDLNSISHYDGCYVTVVSETLEKIERSEMLDGNDEAKKCSILLPLFPGERFEFTVSTFSHNVNSTKLHQSIALTPAFNMSGFGLTLQESRNGVELRWPQNDVFMARLRDIWNKVVGSTSQLQMRVFPTNGSGKGRRLYGNPYNATTLFIGPLKKGSCYKIQIFTVTKSGIVSETRFDEYFRMSAAPVNVSIHSITQTSAVINTVFISAGDVDPESVLNVVVIDMHGHVVFDKSQKSRDKIFSEIKLNGLRPYHKYTVNTKITCSSGPHDCSEAVRTMKQLTFSTMQDKPGPVLSPSVTALNPYSVQIEWLPPALPNGILTHYVINIVPEDSSLMSRSINVGTATNRSDHFLETIVDGLLGGERYNFTICAATQAGRGEVSTVLPELLRMPIMGEETFSSMRKNNS</sequence>
<dbReference type="PANTHER" id="PTHR46957">
    <property type="entry name" value="CYTOKINE RECEPTOR"/>
    <property type="match status" value="1"/>
</dbReference>
<evidence type="ECO:0000313" key="4">
    <source>
        <dbReference type="Proteomes" id="UP000053766"/>
    </source>
</evidence>
<keyword evidence="1" id="KW-0732">Signal</keyword>
<gene>
    <name evidence="3" type="ORF">DICVIV_01728</name>
</gene>
<evidence type="ECO:0000256" key="1">
    <source>
        <dbReference type="SAM" id="SignalP"/>
    </source>
</evidence>
<feature type="domain" description="Fibronectin type-III" evidence="2">
    <location>
        <begin position="631"/>
        <end position="730"/>
    </location>
</feature>
<dbReference type="Pfam" id="PF24940">
    <property type="entry name" value="Fn3_Dep-1_5th"/>
    <property type="match status" value="1"/>
</dbReference>
<dbReference type="Pfam" id="PF24946">
    <property type="entry name" value="Fn3_Dep-1_4th"/>
    <property type="match status" value="1"/>
</dbReference>
<evidence type="ECO:0000259" key="2">
    <source>
        <dbReference type="PROSITE" id="PS50853"/>
    </source>
</evidence>
<dbReference type="InterPro" id="IPR003961">
    <property type="entry name" value="FN3_dom"/>
</dbReference>
<dbReference type="SUPFAM" id="SSF49265">
    <property type="entry name" value="Fibronectin type III"/>
    <property type="match status" value="2"/>
</dbReference>
<dbReference type="Pfam" id="PF00041">
    <property type="entry name" value="fn3"/>
    <property type="match status" value="1"/>
</dbReference>
<organism evidence="3 4">
    <name type="scientific">Dictyocaulus viviparus</name>
    <name type="common">Bovine lungworm</name>
    <dbReference type="NCBI Taxonomy" id="29172"/>
    <lineage>
        <taxon>Eukaryota</taxon>
        <taxon>Metazoa</taxon>
        <taxon>Ecdysozoa</taxon>
        <taxon>Nematoda</taxon>
        <taxon>Chromadorea</taxon>
        <taxon>Rhabditida</taxon>
        <taxon>Rhabditina</taxon>
        <taxon>Rhabditomorpha</taxon>
        <taxon>Strongyloidea</taxon>
        <taxon>Metastrongylidae</taxon>
        <taxon>Dictyocaulus</taxon>
    </lineage>
</organism>